<accession>A0AAE8YRE4</accession>
<proteinExistence type="predicted"/>
<organism evidence="1 2">
    <name type="scientific">Bacillus phage vB_BanS_MrDarsey</name>
    <dbReference type="NCBI Taxonomy" id="2894787"/>
    <lineage>
        <taxon>Viruses</taxon>
        <taxon>Duplodnaviria</taxon>
        <taxon>Heunggongvirae</taxon>
        <taxon>Uroviricota</taxon>
        <taxon>Caudoviricetes</taxon>
        <taxon>Joanripponvirinae</taxon>
        <taxon>Tsamsavirus</taxon>
        <taxon>Tsamsavirus mrdarsey</taxon>
    </lineage>
</organism>
<protein>
    <submittedName>
        <fullName evidence="1">Uncharacterized protein</fullName>
    </submittedName>
</protein>
<evidence type="ECO:0000313" key="1">
    <source>
        <dbReference type="EMBL" id="UGO47916.1"/>
    </source>
</evidence>
<dbReference type="Proteomes" id="UP000827753">
    <property type="component" value="Segment"/>
</dbReference>
<reference evidence="1 2" key="1">
    <citation type="submission" date="2021-10" db="EMBL/GenBank/DDBJ databases">
        <authorList>
            <person name="Lavering E.D."/>
            <person name="James R."/>
            <person name="Fairholm J.D."/>
            <person name="Ogilvie B.H."/>
            <person name="Thurgood T.L."/>
            <person name="Robison R.A."/>
            <person name="Grose J.H."/>
        </authorList>
    </citation>
    <scope>NUCLEOTIDE SEQUENCE [LARGE SCALE GENOMIC DNA]</scope>
</reference>
<keyword evidence="2" id="KW-1185">Reference proteome</keyword>
<gene>
    <name evidence="1" type="ORF">MRDARSEY_84</name>
</gene>
<name>A0AAE8YRE4_9CAUD</name>
<evidence type="ECO:0000313" key="2">
    <source>
        <dbReference type="Proteomes" id="UP000827753"/>
    </source>
</evidence>
<sequence>MFMNQIAELTRIIIENREDGTQVTRLPNNEEMMNKINEIVRQVNQLTRTRPIPPIRPASGTLTRKY</sequence>
<dbReference type="EMBL" id="OK499987">
    <property type="protein sequence ID" value="UGO47916.1"/>
    <property type="molecule type" value="Genomic_DNA"/>
</dbReference>